<evidence type="ECO:0000313" key="9">
    <source>
        <dbReference type="EMBL" id="KAI6779231.1"/>
    </source>
</evidence>
<dbReference type="Proteomes" id="UP001055219">
    <property type="component" value="Unassembled WGS sequence"/>
</dbReference>
<dbReference type="GeneID" id="75834231"/>
<keyword evidence="3 7" id="KW-0812">Transmembrane</keyword>
<dbReference type="CDD" id="cd17327">
    <property type="entry name" value="MFS_FEN2_like"/>
    <property type="match status" value="1"/>
</dbReference>
<dbReference type="Pfam" id="PF07690">
    <property type="entry name" value="MFS_1"/>
    <property type="match status" value="1"/>
</dbReference>
<evidence type="ECO:0000256" key="1">
    <source>
        <dbReference type="ARBA" id="ARBA00004141"/>
    </source>
</evidence>
<keyword evidence="5 7" id="KW-0472">Membrane</keyword>
<proteinExistence type="predicted"/>
<comment type="caution">
    <text evidence="9">The sequence shown here is derived from an EMBL/GenBank/DDBJ whole genome shotgun (WGS) entry which is preliminary data.</text>
</comment>
<feature type="transmembrane region" description="Helical" evidence="7">
    <location>
        <begin position="396"/>
        <end position="416"/>
    </location>
</feature>
<evidence type="ECO:0000256" key="4">
    <source>
        <dbReference type="ARBA" id="ARBA00022989"/>
    </source>
</evidence>
<keyword evidence="2" id="KW-0813">Transport</keyword>
<dbReference type="GO" id="GO:0022857">
    <property type="term" value="F:transmembrane transporter activity"/>
    <property type="evidence" value="ECO:0007669"/>
    <property type="project" value="InterPro"/>
</dbReference>
<feature type="transmembrane region" description="Helical" evidence="7">
    <location>
        <begin position="309"/>
        <end position="329"/>
    </location>
</feature>
<evidence type="ECO:0000256" key="5">
    <source>
        <dbReference type="ARBA" id="ARBA00023136"/>
    </source>
</evidence>
<evidence type="ECO:0000256" key="6">
    <source>
        <dbReference type="SAM" id="MobiDB-lite"/>
    </source>
</evidence>
<name>A0A9P9XWP2_9HYPO</name>
<feature type="compositionally biased region" description="Basic and acidic residues" evidence="6">
    <location>
        <begin position="563"/>
        <end position="585"/>
    </location>
</feature>
<dbReference type="Gene3D" id="1.20.1250.20">
    <property type="entry name" value="MFS general substrate transporter like domains"/>
    <property type="match status" value="2"/>
</dbReference>
<feature type="domain" description="Major facilitator superfamily (MFS) profile" evidence="8">
    <location>
        <begin position="37"/>
        <end position="456"/>
    </location>
</feature>
<dbReference type="RefSeq" id="XP_051360087.1">
    <property type="nucleotide sequence ID" value="XM_051508856.1"/>
</dbReference>
<dbReference type="Pfam" id="PF14328">
    <property type="entry name" value="DUF4385"/>
    <property type="match status" value="1"/>
</dbReference>
<feature type="transmembrane region" description="Helical" evidence="7">
    <location>
        <begin position="338"/>
        <end position="357"/>
    </location>
</feature>
<dbReference type="PROSITE" id="PS50850">
    <property type="entry name" value="MFS"/>
    <property type="match status" value="1"/>
</dbReference>
<evidence type="ECO:0000256" key="3">
    <source>
        <dbReference type="ARBA" id="ARBA00022692"/>
    </source>
</evidence>
<dbReference type="InterPro" id="IPR025494">
    <property type="entry name" value="DUF4385"/>
</dbReference>
<evidence type="ECO:0000259" key="8">
    <source>
        <dbReference type="PROSITE" id="PS50850"/>
    </source>
</evidence>
<gene>
    <name evidence="9" type="ORF">J7T54_007758</name>
</gene>
<feature type="region of interest" description="Disordered" evidence="6">
    <location>
        <begin position="559"/>
        <end position="585"/>
    </location>
</feature>
<protein>
    <recommendedName>
        <fullName evidence="8">Major facilitator superfamily (MFS) profile domain-containing protein</fullName>
    </recommendedName>
</protein>
<dbReference type="InterPro" id="IPR011701">
    <property type="entry name" value="MFS"/>
</dbReference>
<dbReference type="PANTHER" id="PTHR43791:SF18">
    <property type="entry name" value="NICOTINIC ACID TRANSPORTER TNA1, PUTATIVE (AFU_ORTHOLOGUE AFUA_3G03820)-RELATED"/>
    <property type="match status" value="1"/>
</dbReference>
<feature type="transmembrane region" description="Helical" evidence="7">
    <location>
        <begin position="104"/>
        <end position="123"/>
    </location>
</feature>
<dbReference type="SUPFAM" id="SSF103473">
    <property type="entry name" value="MFS general substrate transporter"/>
    <property type="match status" value="1"/>
</dbReference>
<dbReference type="InterPro" id="IPR020846">
    <property type="entry name" value="MFS_dom"/>
</dbReference>
<evidence type="ECO:0000256" key="2">
    <source>
        <dbReference type="ARBA" id="ARBA00022448"/>
    </source>
</evidence>
<dbReference type="FunFam" id="1.20.1250.20:FF:000034">
    <property type="entry name" value="MFS general substrate transporter"/>
    <property type="match status" value="1"/>
</dbReference>
<accession>A0A9P9XWP2</accession>
<dbReference type="GO" id="GO:0016020">
    <property type="term" value="C:membrane"/>
    <property type="evidence" value="ECO:0007669"/>
    <property type="project" value="UniProtKB-SubCell"/>
</dbReference>
<feature type="transmembrane region" description="Helical" evidence="7">
    <location>
        <begin position="164"/>
        <end position="184"/>
    </location>
</feature>
<dbReference type="PANTHER" id="PTHR43791">
    <property type="entry name" value="PERMEASE-RELATED"/>
    <property type="match status" value="1"/>
</dbReference>
<organism evidence="9 10">
    <name type="scientific">Emericellopsis cladophorae</name>
    <dbReference type="NCBI Taxonomy" id="2686198"/>
    <lineage>
        <taxon>Eukaryota</taxon>
        <taxon>Fungi</taxon>
        <taxon>Dikarya</taxon>
        <taxon>Ascomycota</taxon>
        <taxon>Pezizomycotina</taxon>
        <taxon>Sordariomycetes</taxon>
        <taxon>Hypocreomycetidae</taxon>
        <taxon>Hypocreales</taxon>
        <taxon>Bionectriaceae</taxon>
        <taxon>Emericellopsis</taxon>
    </lineage>
</organism>
<feature type="transmembrane region" description="Helical" evidence="7">
    <location>
        <begin position="428"/>
        <end position="449"/>
    </location>
</feature>
<feature type="transmembrane region" description="Helical" evidence="7">
    <location>
        <begin position="277"/>
        <end position="297"/>
    </location>
</feature>
<dbReference type="AlphaFoldDB" id="A0A9P9XWP2"/>
<feature type="transmembrane region" description="Helical" evidence="7">
    <location>
        <begin position="363"/>
        <end position="384"/>
    </location>
</feature>
<sequence>MEKSNLSEAETGQQIPSPASFAHVDEKKVLRKMDVRLIPMLALLYLLSFLDRGNIGNAKIEGLQEDLNMTSDQYNWCLTVFFFTYAAFEVPSNLLLKKLRPSRWLPAIMVAWGLVMTLMGIVQNYHGLLIARIFLGLTEAGLFPGVAYYLTMWYCRHEIQLRQALFFSAASVAGAFSGLLAYAIAKMDGVGGLEGWRWIFILEGIVTVLVAVGAFFLLHDFPETADFLTEEERKFVVHRLKYQGQDRNADQVAQAEEFKWAYVWQAFQDWQIWVNIFVYWGIVCPLYGISLFLPTIIRNLGYTSSTAQLLTVPIYITAAIFAVVAAWLSDRVGKRSPFIITFLIIMVVGFTMCISTSTPGVVYAGVFIATCAIYPAFPGIIAWLSNNLAGSYKRSVGMAIQIGIGNLGGAMASNFYRQKDGPRYILGHALELGFIVLGIIAAFILVVSYSRINKSRERKLASGAMEHSPEQLSTMETPPDVRMDYRVGRGEQGVLSFEPYKSHILPLWRFRTVPIARKSSEDLWQKFIQFDEQGDFVGMDMTRKFIQMGFTRAKRYANHAGGRKYDRTSGKEIPKSGSHKGKEEKLAASAIFREVWERCKQHEGYQQKKAAFLKEQKEWRKDNAQT</sequence>
<dbReference type="InterPro" id="IPR036259">
    <property type="entry name" value="MFS_trans_sf"/>
</dbReference>
<dbReference type="OrthoDB" id="2962993at2759"/>
<keyword evidence="4 7" id="KW-1133">Transmembrane helix</keyword>
<evidence type="ECO:0000313" key="10">
    <source>
        <dbReference type="Proteomes" id="UP001055219"/>
    </source>
</evidence>
<evidence type="ECO:0000256" key="7">
    <source>
        <dbReference type="SAM" id="Phobius"/>
    </source>
</evidence>
<comment type="subcellular location">
    <subcellularLocation>
        <location evidence="1">Membrane</location>
        <topology evidence="1">Multi-pass membrane protein</topology>
    </subcellularLocation>
</comment>
<dbReference type="EMBL" id="JAGIXG020000050">
    <property type="protein sequence ID" value="KAI6779231.1"/>
    <property type="molecule type" value="Genomic_DNA"/>
</dbReference>
<feature type="transmembrane region" description="Helical" evidence="7">
    <location>
        <begin position="196"/>
        <end position="218"/>
    </location>
</feature>
<reference evidence="9" key="2">
    <citation type="submission" date="2022-07" db="EMBL/GenBank/DDBJ databases">
        <authorList>
            <person name="Goncalves M.F.M."/>
            <person name="Hilario S."/>
            <person name="Van De Peer Y."/>
            <person name="Esteves A.C."/>
            <person name="Alves A."/>
        </authorList>
    </citation>
    <scope>NUCLEOTIDE SEQUENCE</scope>
    <source>
        <strain evidence="9">MUM 19.33</strain>
    </source>
</reference>
<dbReference type="FunFam" id="1.20.1250.20:FF:000068">
    <property type="entry name" value="MFS general substrate transporter"/>
    <property type="match status" value="1"/>
</dbReference>
<feature type="transmembrane region" description="Helical" evidence="7">
    <location>
        <begin position="129"/>
        <end position="152"/>
    </location>
</feature>
<reference evidence="9" key="1">
    <citation type="journal article" date="2021" name="J Fungi (Basel)">
        <title>Genomic and Metabolomic Analyses of the Marine Fungus Emericellopsis cladophorae: Insights into Saltwater Adaptability Mechanisms and Its Biosynthetic Potential.</title>
        <authorList>
            <person name="Goncalves M.F.M."/>
            <person name="Hilario S."/>
            <person name="Van de Peer Y."/>
            <person name="Esteves A.C."/>
            <person name="Alves A."/>
        </authorList>
    </citation>
    <scope>NUCLEOTIDE SEQUENCE</scope>
    <source>
        <strain evidence="9">MUM 19.33</strain>
    </source>
</reference>
<keyword evidence="10" id="KW-1185">Reference proteome</keyword>